<accession>A0ABW2BZ82</accession>
<dbReference type="Proteomes" id="UP001596337">
    <property type="component" value="Unassembled WGS sequence"/>
</dbReference>
<feature type="transmembrane region" description="Helical" evidence="1">
    <location>
        <begin position="13"/>
        <end position="37"/>
    </location>
</feature>
<dbReference type="PANTHER" id="PTHR30336">
    <property type="entry name" value="INNER MEMBRANE PROTEIN, PROBABLE PERMEASE"/>
    <property type="match status" value="1"/>
</dbReference>
<proteinExistence type="predicted"/>
<name>A0ABW2BZ82_9PSEU</name>
<evidence type="ECO:0000259" key="2">
    <source>
        <dbReference type="Pfam" id="PF02698"/>
    </source>
</evidence>
<feature type="domain" description="DUF218" evidence="2">
    <location>
        <begin position="49"/>
        <end position="194"/>
    </location>
</feature>
<dbReference type="Pfam" id="PF02698">
    <property type="entry name" value="DUF218"/>
    <property type="match status" value="1"/>
</dbReference>
<dbReference type="InterPro" id="IPR051599">
    <property type="entry name" value="Cell_Envelope_Assoc"/>
</dbReference>
<reference evidence="4" key="1">
    <citation type="journal article" date="2019" name="Int. J. Syst. Evol. Microbiol.">
        <title>The Global Catalogue of Microorganisms (GCM) 10K type strain sequencing project: providing services to taxonomists for standard genome sequencing and annotation.</title>
        <authorList>
            <consortium name="The Broad Institute Genomics Platform"/>
            <consortium name="The Broad Institute Genome Sequencing Center for Infectious Disease"/>
            <person name="Wu L."/>
            <person name="Ma J."/>
        </authorList>
    </citation>
    <scope>NUCLEOTIDE SEQUENCE [LARGE SCALE GENOMIC DNA]</scope>
    <source>
        <strain evidence="4">KCTC 32255</strain>
    </source>
</reference>
<keyword evidence="1" id="KW-1133">Transmembrane helix</keyword>
<dbReference type="RefSeq" id="WP_345396264.1">
    <property type="nucleotide sequence ID" value="NZ_BAABLA010000025.1"/>
</dbReference>
<evidence type="ECO:0000313" key="3">
    <source>
        <dbReference type="EMBL" id="MFC6867894.1"/>
    </source>
</evidence>
<sequence length="216" mass="23460">MIAESRGPRFRRWFLRAVVGGVVVGLVLVTGTAFRIWQVARVDDRSPADLIVVLGAAQYNGTPSDIFRWRLEHARDLYNDGVARYIVTTGGSRDGDAYTEAEAGARWLRNHGVPASATIAIGEGSDTLGSIEAVGVEARERGLESAVVVSDPWHSLRARTMAKDAGLDAWTSPTRSGPAVMTRETQVRYIWRETKALLFYRVARASAEDAGSTGLG</sequence>
<comment type="caution">
    <text evidence="3">The sequence shown here is derived from an EMBL/GenBank/DDBJ whole genome shotgun (WGS) entry which is preliminary data.</text>
</comment>
<dbReference type="EMBL" id="JBHSXX010000001">
    <property type="protein sequence ID" value="MFC6867894.1"/>
    <property type="molecule type" value="Genomic_DNA"/>
</dbReference>
<dbReference type="PANTHER" id="PTHR30336:SF20">
    <property type="entry name" value="DUF218 DOMAIN-CONTAINING PROTEIN"/>
    <property type="match status" value="1"/>
</dbReference>
<evidence type="ECO:0000313" key="4">
    <source>
        <dbReference type="Proteomes" id="UP001596337"/>
    </source>
</evidence>
<dbReference type="CDD" id="cd06259">
    <property type="entry name" value="YdcF-like"/>
    <property type="match status" value="1"/>
</dbReference>
<gene>
    <name evidence="3" type="ORF">ACFQGD_12115</name>
</gene>
<dbReference type="InterPro" id="IPR003848">
    <property type="entry name" value="DUF218"/>
</dbReference>
<protein>
    <submittedName>
        <fullName evidence="3">YdcF family protein</fullName>
    </submittedName>
</protein>
<keyword evidence="1" id="KW-0472">Membrane</keyword>
<evidence type="ECO:0000256" key="1">
    <source>
        <dbReference type="SAM" id="Phobius"/>
    </source>
</evidence>
<organism evidence="3 4">
    <name type="scientific">Haloechinothrix salitolerans</name>
    <dbReference type="NCBI Taxonomy" id="926830"/>
    <lineage>
        <taxon>Bacteria</taxon>
        <taxon>Bacillati</taxon>
        <taxon>Actinomycetota</taxon>
        <taxon>Actinomycetes</taxon>
        <taxon>Pseudonocardiales</taxon>
        <taxon>Pseudonocardiaceae</taxon>
        <taxon>Haloechinothrix</taxon>
    </lineage>
</organism>
<keyword evidence="4" id="KW-1185">Reference proteome</keyword>
<keyword evidence="1" id="KW-0812">Transmembrane</keyword>